<reference evidence="2 3" key="1">
    <citation type="submission" date="2020-08" db="EMBL/GenBank/DDBJ databases">
        <title>Genomic Encyclopedia of Type Strains, Phase IV (KMG-IV): sequencing the most valuable type-strain genomes for metagenomic binning, comparative biology and taxonomic classification.</title>
        <authorList>
            <person name="Goeker M."/>
        </authorList>
    </citation>
    <scope>NUCLEOTIDE SEQUENCE [LARGE SCALE GENOMIC DNA]</scope>
    <source>
        <strain evidence="2 3">DSM 22336</strain>
    </source>
</reference>
<evidence type="ECO:0000313" key="2">
    <source>
        <dbReference type="EMBL" id="MBB6259629.1"/>
    </source>
</evidence>
<dbReference type="RefSeq" id="WP_184218539.1">
    <property type="nucleotide sequence ID" value="NZ_JACIIU010000001.1"/>
</dbReference>
<accession>A0A841LVH4</accession>
<evidence type="ECO:0000256" key="1">
    <source>
        <dbReference type="SAM" id="Phobius"/>
    </source>
</evidence>
<keyword evidence="1" id="KW-0472">Membrane</keyword>
<feature type="transmembrane region" description="Helical" evidence="1">
    <location>
        <begin position="7"/>
        <end position="25"/>
    </location>
</feature>
<proteinExistence type="predicted"/>
<keyword evidence="3" id="KW-1185">Reference proteome</keyword>
<protein>
    <submittedName>
        <fullName evidence="2">Uncharacterized protein</fullName>
    </submittedName>
</protein>
<dbReference type="EMBL" id="JACIIU010000001">
    <property type="protein sequence ID" value="MBB6259629.1"/>
    <property type="molecule type" value="Genomic_DNA"/>
</dbReference>
<keyword evidence="1" id="KW-1133">Transmembrane helix</keyword>
<sequence length="128" mass="14129">MQRPVKIIIGGLVVIAVLGAAPFMMRPYVEKLGTQSLELLARDGGFCETETCEEGVDYALSFLETNYGLSQDEIKWCMGVDEIAHREWPFANGLKELATDFMYRRCGAPILDLPEGDESTNSAPLAPQ</sequence>
<evidence type="ECO:0000313" key="3">
    <source>
        <dbReference type="Proteomes" id="UP000555393"/>
    </source>
</evidence>
<gene>
    <name evidence="2" type="ORF">FHS77_000137</name>
</gene>
<comment type="caution">
    <text evidence="2">The sequence shown here is derived from an EMBL/GenBank/DDBJ whole genome shotgun (WGS) entry which is preliminary data.</text>
</comment>
<name>A0A841LVH4_9HYPH</name>
<dbReference type="AlphaFoldDB" id="A0A841LVH4"/>
<keyword evidence="1" id="KW-0812">Transmembrane</keyword>
<dbReference type="Proteomes" id="UP000555393">
    <property type="component" value="Unassembled WGS sequence"/>
</dbReference>
<organism evidence="2 3">
    <name type="scientific">Paenochrobactrum gallinarii</name>
    <dbReference type="NCBI Taxonomy" id="643673"/>
    <lineage>
        <taxon>Bacteria</taxon>
        <taxon>Pseudomonadati</taxon>
        <taxon>Pseudomonadota</taxon>
        <taxon>Alphaproteobacteria</taxon>
        <taxon>Hyphomicrobiales</taxon>
        <taxon>Brucellaceae</taxon>
        <taxon>Paenochrobactrum</taxon>
    </lineage>
</organism>